<keyword evidence="5 7" id="KW-0472">Membrane</keyword>
<dbReference type="SUPFAM" id="SSF103473">
    <property type="entry name" value="MFS general substrate transporter"/>
    <property type="match status" value="2"/>
</dbReference>
<feature type="region of interest" description="Disordered" evidence="6">
    <location>
        <begin position="201"/>
        <end position="223"/>
    </location>
</feature>
<dbReference type="PANTHER" id="PTHR16172">
    <property type="entry name" value="MAJOR FACILITATOR SUPERFAMILY DOMAIN-CONTAINING PROTEIN 6-LIKE"/>
    <property type="match status" value="1"/>
</dbReference>
<feature type="transmembrane region" description="Helical" evidence="7">
    <location>
        <begin position="554"/>
        <end position="573"/>
    </location>
</feature>
<comment type="similarity">
    <text evidence="2">Belongs to the major facilitator superfamily. MFSD6 family.</text>
</comment>
<evidence type="ECO:0000256" key="7">
    <source>
        <dbReference type="SAM" id="Phobius"/>
    </source>
</evidence>
<name>A0A6S7G5R7_PARCT</name>
<feature type="transmembrane region" description="Helical" evidence="7">
    <location>
        <begin position="373"/>
        <end position="395"/>
    </location>
</feature>
<dbReference type="Pfam" id="PF12832">
    <property type="entry name" value="MFS_1_like"/>
    <property type="match status" value="1"/>
</dbReference>
<feature type="transmembrane region" description="Helical" evidence="7">
    <location>
        <begin position="612"/>
        <end position="631"/>
    </location>
</feature>
<accession>A0A6S7G5R7</accession>
<feature type="transmembrane region" description="Helical" evidence="7">
    <location>
        <begin position="415"/>
        <end position="433"/>
    </location>
</feature>
<evidence type="ECO:0000256" key="6">
    <source>
        <dbReference type="SAM" id="MobiDB-lite"/>
    </source>
</evidence>
<dbReference type="Proteomes" id="UP001152795">
    <property type="component" value="Unassembled WGS sequence"/>
</dbReference>
<feature type="transmembrane region" description="Helical" evidence="7">
    <location>
        <begin position="96"/>
        <end position="114"/>
    </location>
</feature>
<evidence type="ECO:0000256" key="1">
    <source>
        <dbReference type="ARBA" id="ARBA00004141"/>
    </source>
</evidence>
<protein>
    <recommendedName>
        <fullName evidence="8">Major facilitator superfamily associated domain-containing protein</fullName>
    </recommendedName>
</protein>
<feature type="compositionally biased region" description="Polar residues" evidence="6">
    <location>
        <begin position="212"/>
        <end position="222"/>
    </location>
</feature>
<feature type="transmembrane region" description="Helical" evidence="7">
    <location>
        <begin position="454"/>
        <end position="474"/>
    </location>
</feature>
<evidence type="ECO:0000313" key="10">
    <source>
        <dbReference type="Proteomes" id="UP001152795"/>
    </source>
</evidence>
<comment type="subcellular location">
    <subcellularLocation>
        <location evidence="1">Membrane</location>
        <topology evidence="1">Multi-pass membrane protein</topology>
    </subcellularLocation>
</comment>
<organism evidence="9 10">
    <name type="scientific">Paramuricea clavata</name>
    <name type="common">Red gorgonian</name>
    <name type="synonym">Violescent sea-whip</name>
    <dbReference type="NCBI Taxonomy" id="317549"/>
    <lineage>
        <taxon>Eukaryota</taxon>
        <taxon>Metazoa</taxon>
        <taxon>Cnidaria</taxon>
        <taxon>Anthozoa</taxon>
        <taxon>Octocorallia</taxon>
        <taxon>Malacalcyonacea</taxon>
        <taxon>Plexauridae</taxon>
        <taxon>Paramuricea</taxon>
    </lineage>
</organism>
<feature type="domain" description="Major facilitator superfamily associated" evidence="8">
    <location>
        <begin position="61"/>
        <end position="614"/>
    </location>
</feature>
<feature type="transmembrane region" description="Helical" evidence="7">
    <location>
        <begin position="522"/>
        <end position="542"/>
    </location>
</feature>
<reference evidence="9" key="1">
    <citation type="submission" date="2020-04" db="EMBL/GenBank/DDBJ databases">
        <authorList>
            <person name="Alioto T."/>
            <person name="Alioto T."/>
            <person name="Gomez Garrido J."/>
        </authorList>
    </citation>
    <scope>NUCLEOTIDE SEQUENCE</scope>
    <source>
        <strain evidence="9">A484AB</strain>
    </source>
</reference>
<feature type="transmembrane region" description="Helical" evidence="7">
    <location>
        <begin position="65"/>
        <end position="84"/>
    </location>
</feature>
<dbReference type="InterPro" id="IPR024989">
    <property type="entry name" value="MFS_assoc_dom"/>
</dbReference>
<dbReference type="OrthoDB" id="515887at2759"/>
<sequence>MASPRQSPNLHPIKFTRNPELKNSPDDISQLFQNAEDDSSETGNKRSSVTCSSWFGEPDLMVYKLFYLFFYAATALFAYLPLYYKKSLLLDHHHVGILMGIRPFCGFLGAPILGSFADKFNKYKSTLYTGLLTYIIVYLSITFVNGVPKDCNVQARINHTNTSHKLIGETKFLNEEKQSQTLKVYNTEKFVQHLANTIAQRNDPLLNDEQSRPSFPESSNVDKSGGNWKLLDKPVYFSEDVKQLPHGRVVFKKFNSNDQVRVDTMNVEANSGDMRYGIPDTGDNMTQEIGDYDQYWLYAPETAGEDTWPIDVYRNEPHKNSPKEDKKIRNHIFLIILLLMLTAELIGAPILSLADTATLQTLKKEPYRYGRQLVWAAVGFGIMSIITGSVLHYTVSKKDEINNCPEKMGERYKPVFYSCCALLLIAFFTTFKFKFKTYEGKENGRCSFFDCIKYFNNVEYLLFAFLAFFTGLSAGLTDSFLFVHLIRLGATPLVLVVTTTVQSVSKVIFFYLSPMLILKYGYFPIIYAGMLTSVVTFLYYSFLISPWMVVPIELLSGLSYSCVWATLVSYVGAPPKIGATLQGIVHSLHIGLGRGIGGLFGGMILLRYGFDILFQSFSLTIVIVVAVVSLVRYRRKDEVEPIWSKLWDYSPVAPYDTLADEE</sequence>
<feature type="transmembrane region" description="Helical" evidence="7">
    <location>
        <begin position="480"/>
        <end position="501"/>
    </location>
</feature>
<dbReference type="InterPro" id="IPR036259">
    <property type="entry name" value="MFS_trans_sf"/>
</dbReference>
<evidence type="ECO:0000256" key="5">
    <source>
        <dbReference type="ARBA" id="ARBA00023136"/>
    </source>
</evidence>
<dbReference type="AlphaFoldDB" id="A0A6S7G5R7"/>
<comment type="caution">
    <text evidence="9">The sequence shown here is derived from an EMBL/GenBank/DDBJ whole genome shotgun (WGS) entry which is preliminary data.</text>
</comment>
<dbReference type="PANTHER" id="PTHR16172:SF2">
    <property type="entry name" value="MAJOR FACILITATOR SUPERFAMILY DOMAIN-CONTAINING PROTEIN 6"/>
    <property type="match status" value="1"/>
</dbReference>
<keyword evidence="3 7" id="KW-0812">Transmembrane</keyword>
<dbReference type="EMBL" id="CACRXK020000722">
    <property type="protein sequence ID" value="CAB3984317.1"/>
    <property type="molecule type" value="Genomic_DNA"/>
</dbReference>
<feature type="transmembrane region" description="Helical" evidence="7">
    <location>
        <begin position="332"/>
        <end position="353"/>
    </location>
</feature>
<feature type="transmembrane region" description="Helical" evidence="7">
    <location>
        <begin position="126"/>
        <end position="147"/>
    </location>
</feature>
<evidence type="ECO:0000259" key="8">
    <source>
        <dbReference type="Pfam" id="PF12832"/>
    </source>
</evidence>
<evidence type="ECO:0000256" key="2">
    <source>
        <dbReference type="ARBA" id="ARBA00005241"/>
    </source>
</evidence>
<dbReference type="GO" id="GO:0016020">
    <property type="term" value="C:membrane"/>
    <property type="evidence" value="ECO:0007669"/>
    <property type="project" value="UniProtKB-SubCell"/>
</dbReference>
<keyword evidence="4 7" id="KW-1133">Transmembrane helix</keyword>
<evidence type="ECO:0000256" key="3">
    <source>
        <dbReference type="ARBA" id="ARBA00022692"/>
    </source>
</evidence>
<keyword evidence="10" id="KW-1185">Reference proteome</keyword>
<dbReference type="Gene3D" id="1.20.1250.20">
    <property type="entry name" value="MFS general substrate transporter like domains"/>
    <property type="match status" value="2"/>
</dbReference>
<evidence type="ECO:0000313" key="9">
    <source>
        <dbReference type="EMBL" id="CAB3984317.1"/>
    </source>
</evidence>
<dbReference type="InterPro" id="IPR051717">
    <property type="entry name" value="MFS_MFSD6"/>
</dbReference>
<gene>
    <name evidence="9" type="ORF">PACLA_8A005251</name>
</gene>
<feature type="region of interest" description="Disordered" evidence="6">
    <location>
        <begin position="1"/>
        <end position="27"/>
    </location>
</feature>
<evidence type="ECO:0000256" key="4">
    <source>
        <dbReference type="ARBA" id="ARBA00022989"/>
    </source>
</evidence>
<proteinExistence type="inferred from homology"/>